<feature type="domain" description="Single Cache" evidence="6">
    <location>
        <begin position="428"/>
        <end position="504"/>
    </location>
</feature>
<evidence type="ECO:0000256" key="2">
    <source>
        <dbReference type="ARBA" id="ARBA00022475"/>
    </source>
</evidence>
<keyword evidence="4" id="KW-1133">Transmembrane helix</keyword>
<proteinExistence type="predicted"/>
<sequence length="552" mass="59820">MSKSFRVLVIVLIAAVVVCGAVLAFHSSASSSPESDVPVKEMQTAVQNLSASLSEYTRALSGDIVSAARNLSGISADDPASIRVLTELYVENPGVSFVFRTDADGSVVCSLPVTGSAGYEIPSSVLDLDNASAGMYMRTFTGPSGVEATCLLSPIVSAGGRHEGAVGAVGDARRFFAVPIDRFRNATGYGVWVVNDQGYVLYSPVPMNGGTNILTVAEAAGNTELANVLRRIMTEAEGTAEYSSYDYGRLQVVDRISVWSTLDTKIDSTFRVIITDDMSSRKLVPLPTASSDMTLKEFVRAAYSYVLENGRDAALAEFSNPEGQFTTQEYYVSALDRNGTLLAHPYRPGMTGLDRSVYEDVNGVRTVSMVASRASHGGGYVLMLYPNYLKDMENEVRLSYVQPIDENWCIVCGMFVSEMPKRLDPAKKDAMIRDLRSIVQYAHEYGKEAALAALSDPSGLYYNEGCKIVALDYDGTVLSWPYDPTRTGVNLLGATDVYGGSFVRDLVRTAKGGGGFEYMYLPIQTESRSKLQLQYTLPVDDAWFVSAGVPLY</sequence>
<comment type="subcellular location">
    <subcellularLocation>
        <location evidence="1">Cell membrane</location>
        <topology evidence="1">Multi-pass membrane protein</topology>
    </subcellularLocation>
</comment>
<organism evidence="7 8">
    <name type="scientific">Methanocorpusculum vombati</name>
    <dbReference type="NCBI Taxonomy" id="3002864"/>
    <lineage>
        <taxon>Archaea</taxon>
        <taxon>Methanobacteriati</taxon>
        <taxon>Methanobacteriota</taxon>
        <taxon>Stenosarchaea group</taxon>
        <taxon>Methanomicrobia</taxon>
        <taxon>Methanomicrobiales</taxon>
        <taxon>Methanocorpusculaceae</taxon>
        <taxon>Methanocorpusculum</taxon>
    </lineage>
</organism>
<keyword evidence="5" id="KW-0472">Membrane</keyword>
<comment type="caution">
    <text evidence="7">The sequence shown here is derived from an EMBL/GenBank/DDBJ whole genome shotgun (WGS) entry which is preliminary data.</text>
</comment>
<dbReference type="SMART" id="SM01049">
    <property type="entry name" value="Cache_2"/>
    <property type="match status" value="2"/>
</dbReference>
<feature type="domain" description="Single Cache" evidence="6">
    <location>
        <begin position="290"/>
        <end position="368"/>
    </location>
</feature>
<dbReference type="InterPro" id="IPR033480">
    <property type="entry name" value="sCache_2"/>
</dbReference>
<gene>
    <name evidence="7" type="ORF">O0S09_01335</name>
</gene>
<evidence type="ECO:0000256" key="4">
    <source>
        <dbReference type="ARBA" id="ARBA00022989"/>
    </source>
</evidence>
<dbReference type="EMBL" id="JAPTGC010000001">
    <property type="protein sequence ID" value="MCZ0861900.1"/>
    <property type="molecule type" value="Genomic_DNA"/>
</dbReference>
<evidence type="ECO:0000313" key="8">
    <source>
        <dbReference type="Proteomes" id="UP001141336"/>
    </source>
</evidence>
<accession>A0ABT4ILA4</accession>
<name>A0ABT4ILA4_9EURY</name>
<evidence type="ECO:0000256" key="1">
    <source>
        <dbReference type="ARBA" id="ARBA00004651"/>
    </source>
</evidence>
<evidence type="ECO:0000256" key="3">
    <source>
        <dbReference type="ARBA" id="ARBA00022692"/>
    </source>
</evidence>
<evidence type="ECO:0000313" key="7">
    <source>
        <dbReference type="EMBL" id="MCZ0861900.1"/>
    </source>
</evidence>
<reference evidence="7" key="1">
    <citation type="submission" date="2022-12" db="EMBL/GenBank/DDBJ databases">
        <title>Isolation and characterisation of novel Methanocorpusculum spp. from native Australian herbivores indicates the genus is ancestrally host-associated.</title>
        <authorList>
            <person name="Volmer J.G."/>
            <person name="Soo R.M."/>
            <person name="Evans P.N."/>
            <person name="Hoedt E.C."/>
            <person name="Astorga Alsina A.L."/>
            <person name="Woodcroft B.J."/>
            <person name="Tyson G.W."/>
            <person name="Hugenholtz P."/>
            <person name="Morrison M."/>
        </authorList>
    </citation>
    <scope>NUCLEOTIDE SEQUENCE</scope>
    <source>
        <strain evidence="7">CW153</strain>
    </source>
</reference>
<dbReference type="RefSeq" id="WP_268922090.1">
    <property type="nucleotide sequence ID" value="NZ_JAPTGC010000001.1"/>
</dbReference>
<keyword evidence="8" id="KW-1185">Reference proteome</keyword>
<evidence type="ECO:0000256" key="5">
    <source>
        <dbReference type="ARBA" id="ARBA00023136"/>
    </source>
</evidence>
<keyword evidence="3" id="KW-0812">Transmembrane</keyword>
<keyword evidence="2" id="KW-1003">Cell membrane</keyword>
<dbReference type="Gene3D" id="3.30.450.20">
    <property type="entry name" value="PAS domain"/>
    <property type="match status" value="2"/>
</dbReference>
<protein>
    <submittedName>
        <fullName evidence="7">Cache domain-containing protein</fullName>
    </submittedName>
</protein>
<dbReference type="Pfam" id="PF17200">
    <property type="entry name" value="sCache_2"/>
    <property type="match status" value="2"/>
</dbReference>
<dbReference type="Proteomes" id="UP001141336">
    <property type="component" value="Unassembled WGS sequence"/>
</dbReference>
<evidence type="ECO:0000259" key="6">
    <source>
        <dbReference type="SMART" id="SM01049"/>
    </source>
</evidence>